<accession>A0A4U5NFM2</accession>
<dbReference type="AlphaFoldDB" id="A0A4U5NFM2"/>
<reference evidence="1" key="2">
    <citation type="journal article" date="2015" name="Genome Biol.">
        <title>Comparative genomics of Steinernema reveals deeply conserved gene regulatory networks.</title>
        <authorList>
            <person name="Dillman A.R."/>
            <person name="Macchietto M."/>
            <person name="Porter C.F."/>
            <person name="Rogers A."/>
            <person name="Williams B."/>
            <person name="Antoshechkin I."/>
            <person name="Lee M.M."/>
            <person name="Goodwin Z."/>
            <person name="Lu X."/>
            <person name="Lewis E.E."/>
            <person name="Goodrich-Blair H."/>
            <person name="Stock S.P."/>
            <person name="Adams B.J."/>
            <person name="Sternberg P.W."/>
            <person name="Mortazavi A."/>
        </authorList>
    </citation>
    <scope>NUCLEOTIDE SEQUENCE [LARGE SCALE GENOMIC DNA]</scope>
    <source>
        <strain evidence="1">ALL</strain>
    </source>
</reference>
<evidence type="ECO:0000313" key="1">
    <source>
        <dbReference type="EMBL" id="TKR81496.1"/>
    </source>
</evidence>
<proteinExistence type="predicted"/>
<comment type="caution">
    <text evidence="1">The sequence shown here is derived from an EMBL/GenBank/DDBJ whole genome shotgun (WGS) entry which is preliminary data.</text>
</comment>
<reference evidence="1" key="3">
    <citation type="journal article" date="2019" name="G3 (Bethesda)">
        <title>Hybrid Assembly of the Genome of the Entomopathogenic Nematode Steinernema carpocapsae Identifies the X-Chromosome.</title>
        <authorList>
            <person name="Serra L."/>
            <person name="Macchietto M."/>
            <person name="Macias-Munoz A."/>
            <person name="McGill C.J."/>
            <person name="Rodriguez I.M."/>
            <person name="Rodriguez B."/>
            <person name="Murad R."/>
            <person name="Mortazavi A."/>
        </authorList>
    </citation>
    <scope>NUCLEOTIDE SEQUENCE</scope>
    <source>
        <strain evidence="1">ALL</strain>
    </source>
</reference>
<gene>
    <name evidence="1" type="ORF">L596_015358</name>
</gene>
<sequence>MNLASELFFYVLRRQKLSGRQVKDATAVLSQVMQVVLVHADASCAETKRVFLTVEWNREQSSQIKSTSKCFRTTEDL</sequence>
<reference evidence="1" key="1">
    <citation type="submission" date="2013-11" db="EMBL/GenBank/DDBJ databases">
        <authorList>
            <person name="Sternberg P."/>
            <person name="Dillman A."/>
            <person name="Macchietto M."/>
        </authorList>
    </citation>
    <scope>NUCLEOTIDE SEQUENCE</scope>
    <source>
        <strain evidence="1">ALL</strain>
    </source>
</reference>
<dbReference type="EMBL" id="AZBU02000004">
    <property type="protein sequence ID" value="TKR81496.1"/>
    <property type="molecule type" value="Genomic_DNA"/>
</dbReference>
<name>A0A4U5NFM2_STECR</name>
<protein>
    <submittedName>
        <fullName evidence="1">Uncharacterized protein</fullName>
    </submittedName>
</protein>
<organism evidence="1">
    <name type="scientific">Steinernema carpocapsae</name>
    <name type="common">Entomopathogenic nematode</name>
    <dbReference type="NCBI Taxonomy" id="34508"/>
    <lineage>
        <taxon>Eukaryota</taxon>
        <taxon>Metazoa</taxon>
        <taxon>Ecdysozoa</taxon>
        <taxon>Nematoda</taxon>
        <taxon>Chromadorea</taxon>
        <taxon>Rhabditida</taxon>
        <taxon>Tylenchina</taxon>
        <taxon>Panagrolaimomorpha</taxon>
        <taxon>Strongyloidoidea</taxon>
        <taxon>Steinernematidae</taxon>
        <taxon>Steinernema</taxon>
    </lineage>
</organism>